<evidence type="ECO:0000256" key="1">
    <source>
        <dbReference type="ARBA" id="ARBA00001947"/>
    </source>
</evidence>
<comment type="cofactor">
    <cofactor evidence="1">
        <name>Zn(2+)</name>
        <dbReference type="ChEBI" id="CHEBI:29105"/>
    </cofactor>
</comment>
<dbReference type="SUPFAM" id="SSF51735">
    <property type="entry name" value="NAD(P)-binding Rossmann-fold domains"/>
    <property type="match status" value="1"/>
</dbReference>
<dbReference type="InterPro" id="IPR011032">
    <property type="entry name" value="GroES-like_sf"/>
</dbReference>
<dbReference type="Pfam" id="PF08240">
    <property type="entry name" value="ADH_N"/>
    <property type="match status" value="1"/>
</dbReference>
<gene>
    <name evidence="8" type="ORF">LAESUDRAFT_763912</name>
</gene>
<feature type="domain" description="Enoyl reductase (ER)" evidence="7">
    <location>
        <begin position="19"/>
        <end position="339"/>
    </location>
</feature>
<evidence type="ECO:0000259" key="7">
    <source>
        <dbReference type="SMART" id="SM00829"/>
    </source>
</evidence>
<dbReference type="AlphaFoldDB" id="A0A165BK63"/>
<protein>
    <submittedName>
        <fullName evidence="8">GroES-like protein</fullName>
    </submittedName>
</protein>
<dbReference type="InterPro" id="IPR013149">
    <property type="entry name" value="ADH-like_C"/>
</dbReference>
<keyword evidence="4" id="KW-0862">Zinc</keyword>
<keyword evidence="9" id="KW-1185">Reference proteome</keyword>
<dbReference type="RefSeq" id="XP_040758949.1">
    <property type="nucleotide sequence ID" value="XM_040913352.1"/>
</dbReference>
<dbReference type="InterPro" id="IPR020843">
    <property type="entry name" value="ER"/>
</dbReference>
<dbReference type="Gene3D" id="3.40.50.720">
    <property type="entry name" value="NAD(P)-binding Rossmann-like Domain"/>
    <property type="match status" value="1"/>
</dbReference>
<dbReference type="Gene3D" id="3.90.180.10">
    <property type="entry name" value="Medium-chain alcohol dehydrogenases, catalytic domain"/>
    <property type="match status" value="1"/>
</dbReference>
<dbReference type="InterPro" id="IPR013154">
    <property type="entry name" value="ADH-like_N"/>
</dbReference>
<dbReference type="GO" id="GO:0004022">
    <property type="term" value="F:alcohol dehydrogenase (NAD+) activity"/>
    <property type="evidence" value="ECO:0007669"/>
    <property type="project" value="TreeGrafter"/>
</dbReference>
<sequence>MSFTPPKTYKAFAFLERGGDLHEVQVDWKDPAPGEVVVKVLACGVCASDEITKQGWFASTVYPRIPGHEIVGDVVAIPPGETHWKVGDRVGAGWHSGQCQSCAHCRRGDFCGCHTSAVPNGVGRDGGYAEYAHLRSEALAAIPKDINPAEAAPLLCAGVTTFNSLRNMGCTPPDIVAIQGIGGLGHLGIQFARQMGFRTIALSTTTDKKELALKLGAHDFIAGTGAEQAEALQKLGGAKCIMATAPNMQAMTELLGGLTYGGELLVLALTTETFEVPVVPLVAKRLSIRGWPVGSAQDSEDTIAFAKAQGVKTMIETFPLDKAPEAFNRRASARFRAVIVP</sequence>
<dbReference type="SMART" id="SM00829">
    <property type="entry name" value="PKS_ER"/>
    <property type="match status" value="1"/>
</dbReference>
<dbReference type="EMBL" id="KV427668">
    <property type="protein sequence ID" value="KZT01209.1"/>
    <property type="molecule type" value="Genomic_DNA"/>
</dbReference>
<dbReference type="FunFam" id="3.40.50.720:FF:000039">
    <property type="entry name" value="Alcohol dehydrogenase AdhP"/>
    <property type="match status" value="1"/>
</dbReference>
<dbReference type="SUPFAM" id="SSF50129">
    <property type="entry name" value="GroES-like"/>
    <property type="match status" value="1"/>
</dbReference>
<dbReference type="GO" id="GO:0046872">
    <property type="term" value="F:metal ion binding"/>
    <property type="evidence" value="ECO:0007669"/>
    <property type="project" value="UniProtKB-KW"/>
</dbReference>
<dbReference type="Proteomes" id="UP000076871">
    <property type="component" value="Unassembled WGS sequence"/>
</dbReference>
<evidence type="ECO:0000256" key="4">
    <source>
        <dbReference type="ARBA" id="ARBA00022833"/>
    </source>
</evidence>
<name>A0A165BK63_9APHY</name>
<keyword evidence="6" id="KW-0520">NAD</keyword>
<dbReference type="GeneID" id="63830380"/>
<reference evidence="8 9" key="1">
    <citation type="journal article" date="2016" name="Mol. Biol. Evol.">
        <title>Comparative Genomics of Early-Diverging Mushroom-Forming Fungi Provides Insights into the Origins of Lignocellulose Decay Capabilities.</title>
        <authorList>
            <person name="Nagy L.G."/>
            <person name="Riley R."/>
            <person name="Tritt A."/>
            <person name="Adam C."/>
            <person name="Daum C."/>
            <person name="Floudas D."/>
            <person name="Sun H."/>
            <person name="Yadav J.S."/>
            <person name="Pangilinan J."/>
            <person name="Larsson K.H."/>
            <person name="Matsuura K."/>
            <person name="Barry K."/>
            <person name="Labutti K."/>
            <person name="Kuo R."/>
            <person name="Ohm R.A."/>
            <person name="Bhattacharya S.S."/>
            <person name="Shirouzu T."/>
            <person name="Yoshinaga Y."/>
            <person name="Martin F.M."/>
            <person name="Grigoriev I.V."/>
            <person name="Hibbett D.S."/>
        </authorList>
    </citation>
    <scope>NUCLEOTIDE SEQUENCE [LARGE SCALE GENOMIC DNA]</scope>
    <source>
        <strain evidence="8 9">93-53</strain>
    </source>
</reference>
<evidence type="ECO:0000256" key="6">
    <source>
        <dbReference type="ARBA" id="ARBA00023027"/>
    </source>
</evidence>
<organism evidence="8 9">
    <name type="scientific">Laetiporus sulphureus 93-53</name>
    <dbReference type="NCBI Taxonomy" id="1314785"/>
    <lineage>
        <taxon>Eukaryota</taxon>
        <taxon>Fungi</taxon>
        <taxon>Dikarya</taxon>
        <taxon>Basidiomycota</taxon>
        <taxon>Agaricomycotina</taxon>
        <taxon>Agaricomycetes</taxon>
        <taxon>Polyporales</taxon>
        <taxon>Laetiporus</taxon>
    </lineage>
</organism>
<dbReference type="PANTHER" id="PTHR42940:SF7">
    <property type="entry name" value="ALCOHOL DEHYDROGENASE-LIKE N-TERMINAL DOMAIN-CONTAINING PROTEIN"/>
    <property type="match status" value="1"/>
</dbReference>
<evidence type="ECO:0000256" key="3">
    <source>
        <dbReference type="ARBA" id="ARBA00022723"/>
    </source>
</evidence>
<dbReference type="STRING" id="1314785.A0A165BK63"/>
<dbReference type="InParanoid" id="A0A165BK63"/>
<comment type="similarity">
    <text evidence="2">Belongs to the zinc-containing alcohol dehydrogenase family.</text>
</comment>
<dbReference type="OrthoDB" id="1560166at2759"/>
<accession>A0A165BK63</accession>
<dbReference type="GO" id="GO:0005737">
    <property type="term" value="C:cytoplasm"/>
    <property type="evidence" value="ECO:0007669"/>
    <property type="project" value="TreeGrafter"/>
</dbReference>
<keyword evidence="3" id="KW-0479">Metal-binding</keyword>
<dbReference type="PANTHER" id="PTHR42940">
    <property type="entry name" value="ALCOHOL DEHYDROGENASE 1-RELATED"/>
    <property type="match status" value="1"/>
</dbReference>
<evidence type="ECO:0000256" key="5">
    <source>
        <dbReference type="ARBA" id="ARBA00023002"/>
    </source>
</evidence>
<keyword evidence="5" id="KW-0560">Oxidoreductase</keyword>
<evidence type="ECO:0000313" key="9">
    <source>
        <dbReference type="Proteomes" id="UP000076871"/>
    </source>
</evidence>
<dbReference type="InterPro" id="IPR036291">
    <property type="entry name" value="NAD(P)-bd_dom_sf"/>
</dbReference>
<evidence type="ECO:0000256" key="2">
    <source>
        <dbReference type="ARBA" id="ARBA00008072"/>
    </source>
</evidence>
<evidence type="ECO:0000313" key="8">
    <source>
        <dbReference type="EMBL" id="KZT01209.1"/>
    </source>
</evidence>
<proteinExistence type="inferred from homology"/>
<dbReference type="Pfam" id="PF00107">
    <property type="entry name" value="ADH_zinc_N"/>
    <property type="match status" value="1"/>
</dbReference>